<protein>
    <submittedName>
        <fullName evidence="1 2">Uncharacterized protein</fullName>
    </submittedName>
</protein>
<reference evidence="1 2" key="1">
    <citation type="journal article" date="2010" name="Nature">
        <title>Genome sequencing and analysis of the model grass Brachypodium distachyon.</title>
        <authorList>
            <consortium name="International Brachypodium Initiative"/>
        </authorList>
    </citation>
    <scope>NUCLEOTIDE SEQUENCE [LARGE SCALE GENOMIC DNA]</scope>
    <source>
        <strain evidence="1 2">Bd21</strain>
    </source>
</reference>
<keyword evidence="3" id="KW-1185">Reference proteome</keyword>
<dbReference type="EMBL" id="CM000881">
    <property type="protein sequence ID" value="KQK04675.1"/>
    <property type="molecule type" value="Genomic_DNA"/>
</dbReference>
<reference evidence="2" key="3">
    <citation type="submission" date="2018-08" db="UniProtKB">
        <authorList>
            <consortium name="EnsemblPlants"/>
        </authorList>
    </citation>
    <scope>IDENTIFICATION</scope>
    <source>
        <strain evidence="2">cv. Bd21</strain>
    </source>
</reference>
<evidence type="ECO:0000313" key="1">
    <source>
        <dbReference type="EMBL" id="KQK04675.1"/>
    </source>
</evidence>
<dbReference type="InParanoid" id="A0A0Q3IFI8"/>
<organism evidence="1">
    <name type="scientific">Brachypodium distachyon</name>
    <name type="common">Purple false brome</name>
    <name type="synonym">Trachynia distachya</name>
    <dbReference type="NCBI Taxonomy" id="15368"/>
    <lineage>
        <taxon>Eukaryota</taxon>
        <taxon>Viridiplantae</taxon>
        <taxon>Streptophyta</taxon>
        <taxon>Embryophyta</taxon>
        <taxon>Tracheophyta</taxon>
        <taxon>Spermatophyta</taxon>
        <taxon>Magnoliopsida</taxon>
        <taxon>Liliopsida</taxon>
        <taxon>Poales</taxon>
        <taxon>Poaceae</taxon>
        <taxon>BOP clade</taxon>
        <taxon>Pooideae</taxon>
        <taxon>Stipodae</taxon>
        <taxon>Brachypodieae</taxon>
        <taxon>Brachypodium</taxon>
    </lineage>
</organism>
<evidence type="ECO:0000313" key="2">
    <source>
        <dbReference type="EnsemblPlants" id="KQK04675"/>
    </source>
</evidence>
<proteinExistence type="predicted"/>
<accession>A0A0Q3IFI8</accession>
<reference evidence="1" key="2">
    <citation type="submission" date="2017-06" db="EMBL/GenBank/DDBJ databases">
        <title>WGS assembly of Brachypodium distachyon.</title>
        <authorList>
            <consortium name="The International Brachypodium Initiative"/>
            <person name="Lucas S."/>
            <person name="Harmon-Smith M."/>
            <person name="Lail K."/>
            <person name="Tice H."/>
            <person name="Grimwood J."/>
            <person name="Bruce D."/>
            <person name="Barry K."/>
            <person name="Shu S."/>
            <person name="Lindquist E."/>
            <person name="Wang M."/>
            <person name="Pitluck S."/>
            <person name="Vogel J.P."/>
            <person name="Garvin D.F."/>
            <person name="Mockler T.C."/>
            <person name="Schmutz J."/>
            <person name="Rokhsar D."/>
            <person name="Bevan M.W."/>
        </authorList>
    </citation>
    <scope>NUCLEOTIDE SEQUENCE</scope>
    <source>
        <strain evidence="1">Bd21</strain>
    </source>
</reference>
<gene>
    <name evidence="1" type="ORF">BRADI_2g15187v3</name>
</gene>
<evidence type="ECO:0000313" key="3">
    <source>
        <dbReference type="Proteomes" id="UP000008810"/>
    </source>
</evidence>
<dbReference type="AlphaFoldDB" id="A0A0Q3IFI8"/>
<name>A0A0Q3IFI8_BRADI</name>
<dbReference type="Gramene" id="KQK04675">
    <property type="protein sequence ID" value="KQK04675"/>
    <property type="gene ID" value="BRADI_2g15187v3"/>
</dbReference>
<sequence>MWIRVKRVKQGASTHTPHPSPLPPDRTHFGVCAESHVLCPIVSIIQNNGSNVFDGISYIHLLRPPHVLPRRPLPRRRHVPIPTRFPAELRPPQAPEAEVHLPWLVPWPRTSPWSAVELSMAHAPSGDGPHAASPRVHTAARAAGTCLYRQTLHRTSPMNRSREKRGPCLCVCWLAVAASGQFSLPVQEDAHCRRR</sequence>
<dbReference type="Proteomes" id="UP000008810">
    <property type="component" value="Chromosome 2"/>
</dbReference>
<dbReference type="EnsemblPlants" id="KQK04675">
    <property type="protein sequence ID" value="KQK04675"/>
    <property type="gene ID" value="BRADI_2g15187v3"/>
</dbReference>